<dbReference type="SUPFAM" id="SSF53738">
    <property type="entry name" value="Phosphoglucomutase, first 3 domains"/>
    <property type="match status" value="1"/>
</dbReference>
<evidence type="ECO:0000313" key="10">
    <source>
        <dbReference type="Proteomes" id="UP001603857"/>
    </source>
</evidence>
<dbReference type="GO" id="GO:0016853">
    <property type="term" value="F:isomerase activity"/>
    <property type="evidence" value="ECO:0007669"/>
    <property type="project" value="UniProtKB-KW"/>
</dbReference>
<dbReference type="AlphaFoldDB" id="A0ABD1LLZ1"/>
<proteinExistence type="inferred from homology"/>
<dbReference type="InterPro" id="IPR016066">
    <property type="entry name" value="A-D-PHexomutase_CS"/>
</dbReference>
<evidence type="ECO:0000256" key="7">
    <source>
        <dbReference type="SAM" id="MobiDB-lite"/>
    </source>
</evidence>
<evidence type="ECO:0000256" key="4">
    <source>
        <dbReference type="ARBA" id="ARBA00022842"/>
    </source>
</evidence>
<feature type="region of interest" description="Disordered" evidence="7">
    <location>
        <begin position="163"/>
        <end position="182"/>
    </location>
</feature>
<comment type="similarity">
    <text evidence="2">Belongs to the phosphohexose mutase family.</text>
</comment>
<dbReference type="GO" id="GO:0046872">
    <property type="term" value="F:metal ion binding"/>
    <property type="evidence" value="ECO:0007669"/>
    <property type="project" value="UniProtKB-KW"/>
</dbReference>
<comment type="cofactor">
    <cofactor evidence="1">
        <name>Mg(2+)</name>
        <dbReference type="ChEBI" id="CHEBI:18420"/>
    </cofactor>
</comment>
<keyword evidence="5" id="KW-0413">Isomerase</keyword>
<organism evidence="9 10">
    <name type="scientific">Flemingia macrophylla</name>
    <dbReference type="NCBI Taxonomy" id="520843"/>
    <lineage>
        <taxon>Eukaryota</taxon>
        <taxon>Viridiplantae</taxon>
        <taxon>Streptophyta</taxon>
        <taxon>Embryophyta</taxon>
        <taxon>Tracheophyta</taxon>
        <taxon>Spermatophyta</taxon>
        <taxon>Magnoliopsida</taxon>
        <taxon>eudicotyledons</taxon>
        <taxon>Gunneridae</taxon>
        <taxon>Pentapetalae</taxon>
        <taxon>rosids</taxon>
        <taxon>fabids</taxon>
        <taxon>Fabales</taxon>
        <taxon>Fabaceae</taxon>
        <taxon>Papilionoideae</taxon>
        <taxon>50 kb inversion clade</taxon>
        <taxon>NPAAA clade</taxon>
        <taxon>indigoferoid/millettioid clade</taxon>
        <taxon>Phaseoleae</taxon>
        <taxon>Flemingia</taxon>
    </lineage>
</organism>
<protein>
    <recommendedName>
        <fullName evidence="8">Alpha-D-phosphohexomutase alpha/beta/alpha domain-containing protein</fullName>
    </recommendedName>
</protein>
<keyword evidence="4" id="KW-0460">Magnesium</keyword>
<sequence length="210" mass="22822">MVVTLIGKLRRSTFFNVQIIIKIAAGNGVGKILANGGFIMSASHNPGGPEYDWGIKFNYSSGQPAPESITDKVYGNTLSISHIKIADIPDVDLSNVGVTKFGSFIVEVIDPVSDYLELLEHHPKRSCFMADNRIKKSGDIVIKYGPINGSSDSKCFHPCYKGTEDTTSKDNSSPHSSSSRNGRIMTAWTIPPPCLCPQPSSMPTAYPSRR</sequence>
<name>A0ABD1LLZ1_9FABA</name>
<evidence type="ECO:0000313" key="9">
    <source>
        <dbReference type="EMBL" id="KAL2324473.1"/>
    </source>
</evidence>
<dbReference type="Gene3D" id="3.40.120.10">
    <property type="entry name" value="Alpha-D-Glucose-1,6-Bisphosphate, subunit A, domain 3"/>
    <property type="match status" value="1"/>
</dbReference>
<evidence type="ECO:0000256" key="1">
    <source>
        <dbReference type="ARBA" id="ARBA00001946"/>
    </source>
</evidence>
<dbReference type="InterPro" id="IPR045244">
    <property type="entry name" value="PGM"/>
</dbReference>
<evidence type="ECO:0000256" key="3">
    <source>
        <dbReference type="ARBA" id="ARBA00022723"/>
    </source>
</evidence>
<dbReference type="InterPro" id="IPR005844">
    <property type="entry name" value="A-D-PHexomutase_a/b/a-I"/>
</dbReference>
<evidence type="ECO:0000256" key="2">
    <source>
        <dbReference type="ARBA" id="ARBA00010231"/>
    </source>
</evidence>
<evidence type="ECO:0000259" key="8">
    <source>
        <dbReference type="Pfam" id="PF02878"/>
    </source>
</evidence>
<dbReference type="EMBL" id="JBGMDY010000008">
    <property type="protein sequence ID" value="KAL2324473.1"/>
    <property type="molecule type" value="Genomic_DNA"/>
</dbReference>
<accession>A0ABD1LLZ1</accession>
<gene>
    <name evidence="9" type="ORF">Fmac_023531</name>
</gene>
<dbReference type="Pfam" id="PF02878">
    <property type="entry name" value="PGM_PMM_I"/>
    <property type="match status" value="1"/>
</dbReference>
<dbReference type="PROSITE" id="PS00710">
    <property type="entry name" value="PGM_PMM"/>
    <property type="match status" value="1"/>
</dbReference>
<dbReference type="PANTHER" id="PTHR22573:SF59">
    <property type="entry name" value="PHOSPHOGLUCOMUTASE, CHLOROPLASTIC"/>
    <property type="match status" value="1"/>
</dbReference>
<dbReference type="Proteomes" id="UP001603857">
    <property type="component" value="Unassembled WGS sequence"/>
</dbReference>
<feature type="domain" description="Alpha-D-phosphohexomutase alpha/beta/alpha" evidence="8">
    <location>
        <begin position="32"/>
        <end position="80"/>
    </location>
</feature>
<dbReference type="PANTHER" id="PTHR22573">
    <property type="entry name" value="PHOSPHOHEXOMUTASE FAMILY MEMBER"/>
    <property type="match status" value="1"/>
</dbReference>
<comment type="caution">
    <text evidence="9">The sequence shown here is derived from an EMBL/GenBank/DDBJ whole genome shotgun (WGS) entry which is preliminary data.</text>
</comment>
<evidence type="ECO:0000256" key="5">
    <source>
        <dbReference type="ARBA" id="ARBA00023235"/>
    </source>
</evidence>
<dbReference type="InterPro" id="IPR016055">
    <property type="entry name" value="A-D-PHexomutase_a/b/a-I/II/III"/>
</dbReference>
<keyword evidence="3" id="KW-0479">Metal-binding</keyword>
<keyword evidence="6" id="KW-0119">Carbohydrate metabolism</keyword>
<feature type="compositionally biased region" description="Low complexity" evidence="7">
    <location>
        <begin position="169"/>
        <end position="179"/>
    </location>
</feature>
<evidence type="ECO:0000256" key="6">
    <source>
        <dbReference type="ARBA" id="ARBA00023277"/>
    </source>
</evidence>
<reference evidence="9 10" key="1">
    <citation type="submission" date="2024-08" db="EMBL/GenBank/DDBJ databases">
        <title>Insights into the chromosomal genome structure of Flemingia macrophylla.</title>
        <authorList>
            <person name="Ding Y."/>
            <person name="Zhao Y."/>
            <person name="Bi W."/>
            <person name="Wu M."/>
            <person name="Zhao G."/>
            <person name="Gong Y."/>
            <person name="Li W."/>
            <person name="Zhang P."/>
        </authorList>
    </citation>
    <scope>NUCLEOTIDE SEQUENCE [LARGE SCALE GENOMIC DNA]</scope>
    <source>
        <strain evidence="9">DYQJB</strain>
        <tissue evidence="9">Leaf</tissue>
    </source>
</reference>
<keyword evidence="10" id="KW-1185">Reference proteome</keyword>